<feature type="domain" description="FlgD Tudor-like" evidence="8">
    <location>
        <begin position="84"/>
        <end position="214"/>
    </location>
</feature>
<feature type="domain" description="FlgD/Vpr Ig-like" evidence="7">
    <location>
        <begin position="100"/>
        <end position="173"/>
    </location>
</feature>
<protein>
    <recommendedName>
        <fullName evidence="2 5">Basal-body rod modification protein FlgD</fullName>
    </recommendedName>
</protein>
<feature type="compositionally biased region" description="Polar residues" evidence="6">
    <location>
        <begin position="1"/>
        <end position="11"/>
    </location>
</feature>
<evidence type="ECO:0000256" key="5">
    <source>
        <dbReference type="RuleBase" id="RU362076"/>
    </source>
</evidence>
<dbReference type="KEGG" id="rhy:RD110_04855"/>
<dbReference type="Pfam" id="PF13861">
    <property type="entry name" value="FLgD_tudor"/>
    <property type="match status" value="1"/>
</dbReference>
<evidence type="ECO:0000259" key="8">
    <source>
        <dbReference type="Pfam" id="PF13861"/>
    </source>
</evidence>
<keyword evidence="9" id="KW-0282">Flagellum</keyword>
<dbReference type="InterPro" id="IPR025965">
    <property type="entry name" value="FlgD/Vpr_Ig-like"/>
</dbReference>
<accession>A0A1P8JS96</accession>
<evidence type="ECO:0000256" key="1">
    <source>
        <dbReference type="ARBA" id="ARBA00010577"/>
    </source>
</evidence>
<proteinExistence type="inferred from homology"/>
<dbReference type="AlphaFoldDB" id="A0A1P8JS96"/>
<evidence type="ECO:0000256" key="6">
    <source>
        <dbReference type="SAM" id="MobiDB-lite"/>
    </source>
</evidence>
<dbReference type="RefSeq" id="WP_076197230.1">
    <property type="nucleotide sequence ID" value="NZ_CP019236.1"/>
</dbReference>
<keyword evidence="9" id="KW-0969">Cilium</keyword>
<comment type="function">
    <text evidence="4 5">Required for flagellar hook formation. May act as a scaffolding protein.</text>
</comment>
<gene>
    <name evidence="9" type="ORF">RD110_04855</name>
</gene>
<sequence length="217" mass="22168">MAITGVNGSWGATSATTNNSTSDPAAAQDRFLKLLVAQLNNQDPMNPLDNAEMTSQIAQINTVTGIQQLNTTIKGMSDQFTSLQVMQGGAMVGRSVLTEGNTLTVDSTTKTGTGSFDLAGNAADVNVQVSTTGGTVLGTVKLGSLDAGRHSFEYDTTGYTGTGALNFKVIANNATAAVDATALTQDKVVSVGAENGALKLQLEKGGSVAYSAIKAIL</sequence>
<feature type="compositionally biased region" description="Low complexity" evidence="6">
    <location>
        <begin position="12"/>
        <end position="24"/>
    </location>
</feature>
<dbReference type="OrthoDB" id="9785233at2"/>
<evidence type="ECO:0000256" key="2">
    <source>
        <dbReference type="ARBA" id="ARBA00016013"/>
    </source>
</evidence>
<dbReference type="Pfam" id="PF03963">
    <property type="entry name" value="FlgD"/>
    <property type="match status" value="1"/>
</dbReference>
<evidence type="ECO:0000313" key="10">
    <source>
        <dbReference type="Proteomes" id="UP000186609"/>
    </source>
</evidence>
<comment type="similarity">
    <text evidence="1 5">Belongs to the FlgD family.</text>
</comment>
<keyword evidence="9" id="KW-0966">Cell projection</keyword>
<feature type="region of interest" description="Disordered" evidence="6">
    <location>
        <begin position="1"/>
        <end position="24"/>
    </location>
</feature>
<dbReference type="Gene3D" id="2.30.30.910">
    <property type="match status" value="1"/>
</dbReference>
<dbReference type="Gene3D" id="2.60.40.4070">
    <property type="match status" value="1"/>
</dbReference>
<dbReference type="STRING" id="1842727.RD110_04855"/>
<reference evidence="9 10" key="1">
    <citation type="submission" date="2017-01" db="EMBL/GenBank/DDBJ databases">
        <authorList>
            <person name="Mah S.A."/>
            <person name="Swanson W.J."/>
            <person name="Moy G.W."/>
            <person name="Vacquier V.D."/>
        </authorList>
    </citation>
    <scope>NUCLEOTIDE SEQUENCE [LARGE SCALE GENOMIC DNA]</scope>
    <source>
        <strain evidence="9 10">DCY110</strain>
    </source>
</reference>
<evidence type="ECO:0000256" key="4">
    <source>
        <dbReference type="ARBA" id="ARBA00024746"/>
    </source>
</evidence>
<organism evidence="9 10">
    <name type="scientific">Rhodoferax koreensis</name>
    <dbReference type="NCBI Taxonomy" id="1842727"/>
    <lineage>
        <taxon>Bacteria</taxon>
        <taxon>Pseudomonadati</taxon>
        <taxon>Pseudomonadota</taxon>
        <taxon>Betaproteobacteria</taxon>
        <taxon>Burkholderiales</taxon>
        <taxon>Comamonadaceae</taxon>
        <taxon>Rhodoferax</taxon>
    </lineage>
</organism>
<name>A0A1P8JS96_9BURK</name>
<dbReference type="GO" id="GO:0044781">
    <property type="term" value="P:bacterial-type flagellum organization"/>
    <property type="evidence" value="ECO:0007669"/>
    <property type="project" value="UniProtKB-UniRule"/>
</dbReference>
<dbReference type="InterPro" id="IPR005648">
    <property type="entry name" value="FlgD"/>
</dbReference>
<dbReference type="Pfam" id="PF13860">
    <property type="entry name" value="FlgD_ig"/>
    <property type="match status" value="1"/>
</dbReference>
<evidence type="ECO:0000313" key="9">
    <source>
        <dbReference type="EMBL" id="APW36619.1"/>
    </source>
</evidence>
<evidence type="ECO:0000256" key="3">
    <source>
        <dbReference type="ARBA" id="ARBA00022795"/>
    </source>
</evidence>
<dbReference type="InterPro" id="IPR025963">
    <property type="entry name" value="FLgD_Tudor"/>
</dbReference>
<evidence type="ECO:0000259" key="7">
    <source>
        <dbReference type="Pfam" id="PF13860"/>
    </source>
</evidence>
<keyword evidence="3 5" id="KW-1005">Bacterial flagellum biogenesis</keyword>
<dbReference type="EMBL" id="CP019236">
    <property type="protein sequence ID" value="APW36619.1"/>
    <property type="molecule type" value="Genomic_DNA"/>
</dbReference>
<dbReference type="Proteomes" id="UP000186609">
    <property type="component" value="Chromosome"/>
</dbReference>
<keyword evidence="10" id="KW-1185">Reference proteome</keyword>